<reference evidence="3 4" key="1">
    <citation type="submission" date="2018-10" db="EMBL/GenBank/DDBJ databases">
        <authorList>
            <person name="Chen W.-M."/>
        </authorList>
    </citation>
    <scope>NUCLEOTIDE SEQUENCE [LARGE SCALE GENOMIC DNA]</scope>
    <source>
        <strain evidence="3 4">THS-13</strain>
    </source>
</reference>
<name>A0A3N0VHC9_9GAMM</name>
<keyword evidence="2" id="KW-0732">Signal</keyword>
<evidence type="ECO:0000313" key="3">
    <source>
        <dbReference type="EMBL" id="ROH92104.1"/>
    </source>
</evidence>
<keyword evidence="1" id="KW-0812">Transmembrane</keyword>
<comment type="caution">
    <text evidence="3">The sequence shown here is derived from an EMBL/GenBank/DDBJ whole genome shotgun (WGS) entry which is preliminary data.</text>
</comment>
<sequence>MRVALWSLLAGLLLLAGAVRAHPLAPALLELSQTGVSDYALLWRSPLSRANGREPQPRLPAGCQRLGEVRVEDDAVARSQRWSLRCAAPLAGETLGIDGLAGSGINVIVRYQPAQGPGLQKLLSEREPAWTLPAASAPPSVFASYLRLGVEHLLGGYDHLCFVIALVLLLRRPRSLLLAVTAFTAGHSLTLSLAVLGLVRVNPGFTEFAIALSILLLALELLRSPTAGPGPVQRWPWALAGGFGLLHGLGFAGALAEIGLPEGEIPLALLAFNLGIELGQLAVVAGLLALGLAWRRMPTILSPVLMRAVPAYLIGSLAAYWCLERVAVGWWR</sequence>
<accession>A0A3N0VHC9</accession>
<feature type="transmembrane region" description="Helical" evidence="1">
    <location>
        <begin position="304"/>
        <end position="323"/>
    </location>
</feature>
<dbReference type="Proteomes" id="UP000282106">
    <property type="component" value="Unassembled WGS sequence"/>
</dbReference>
<dbReference type="RefSeq" id="WP_123211147.1">
    <property type="nucleotide sequence ID" value="NZ_RJVO01000002.1"/>
</dbReference>
<proteinExistence type="predicted"/>
<feature type="chain" id="PRO_5018133050" evidence="2">
    <location>
        <begin position="22"/>
        <end position="332"/>
    </location>
</feature>
<organism evidence="3 4">
    <name type="scientific">Stagnimonas aquatica</name>
    <dbReference type="NCBI Taxonomy" id="2689987"/>
    <lineage>
        <taxon>Bacteria</taxon>
        <taxon>Pseudomonadati</taxon>
        <taxon>Pseudomonadota</taxon>
        <taxon>Gammaproteobacteria</taxon>
        <taxon>Nevskiales</taxon>
        <taxon>Nevskiaceae</taxon>
        <taxon>Stagnimonas</taxon>
    </lineage>
</organism>
<dbReference type="InParanoid" id="A0A3N0VHC9"/>
<protein>
    <submittedName>
        <fullName evidence="3">HupE/UreJ family protein</fullName>
    </submittedName>
</protein>
<gene>
    <name evidence="3" type="ORF">ED208_06975</name>
</gene>
<feature type="transmembrane region" description="Helical" evidence="1">
    <location>
        <begin position="268"/>
        <end position="292"/>
    </location>
</feature>
<keyword evidence="1" id="KW-1133">Transmembrane helix</keyword>
<dbReference type="Pfam" id="PF13795">
    <property type="entry name" value="HupE_UreJ_2"/>
    <property type="match status" value="1"/>
</dbReference>
<keyword evidence="4" id="KW-1185">Reference proteome</keyword>
<evidence type="ECO:0000313" key="4">
    <source>
        <dbReference type="Proteomes" id="UP000282106"/>
    </source>
</evidence>
<feature type="transmembrane region" description="Helical" evidence="1">
    <location>
        <begin position="177"/>
        <end position="199"/>
    </location>
</feature>
<feature type="transmembrane region" description="Helical" evidence="1">
    <location>
        <begin position="152"/>
        <end position="170"/>
    </location>
</feature>
<feature type="transmembrane region" description="Helical" evidence="1">
    <location>
        <begin position="205"/>
        <end position="223"/>
    </location>
</feature>
<evidence type="ECO:0000256" key="2">
    <source>
        <dbReference type="SAM" id="SignalP"/>
    </source>
</evidence>
<feature type="signal peptide" evidence="2">
    <location>
        <begin position="1"/>
        <end position="21"/>
    </location>
</feature>
<dbReference type="InterPro" id="IPR032809">
    <property type="entry name" value="Put_HupE_UreJ"/>
</dbReference>
<feature type="transmembrane region" description="Helical" evidence="1">
    <location>
        <begin position="235"/>
        <end position="256"/>
    </location>
</feature>
<dbReference type="AlphaFoldDB" id="A0A3N0VHC9"/>
<evidence type="ECO:0000256" key="1">
    <source>
        <dbReference type="SAM" id="Phobius"/>
    </source>
</evidence>
<dbReference type="EMBL" id="RJVO01000002">
    <property type="protein sequence ID" value="ROH92104.1"/>
    <property type="molecule type" value="Genomic_DNA"/>
</dbReference>
<keyword evidence="1" id="KW-0472">Membrane</keyword>